<dbReference type="GeneID" id="9040463"/>
<feature type="region of interest" description="Disordered" evidence="1">
    <location>
        <begin position="388"/>
        <end position="408"/>
    </location>
</feature>
<proteinExistence type="predicted"/>
<feature type="compositionally biased region" description="Acidic residues" evidence="1">
    <location>
        <begin position="270"/>
        <end position="288"/>
    </location>
</feature>
<evidence type="ECO:0000256" key="1">
    <source>
        <dbReference type="SAM" id="MobiDB-lite"/>
    </source>
</evidence>
<dbReference type="Proteomes" id="UP000007800">
    <property type="component" value="Unassembled WGS sequence"/>
</dbReference>
<dbReference type="AlphaFoldDB" id="C5LZ27"/>
<feature type="compositionally biased region" description="Basic and acidic residues" evidence="1">
    <location>
        <begin position="173"/>
        <end position="250"/>
    </location>
</feature>
<name>C5LZ27_PERM5</name>
<dbReference type="EMBL" id="GG686838">
    <property type="protein sequence ID" value="EEQ98036.1"/>
    <property type="molecule type" value="Genomic_DNA"/>
</dbReference>
<feature type="compositionally biased region" description="Basic and acidic residues" evidence="1">
    <location>
        <begin position="35"/>
        <end position="56"/>
    </location>
</feature>
<feature type="compositionally biased region" description="Basic and acidic residues" evidence="1">
    <location>
        <begin position="257"/>
        <end position="269"/>
    </location>
</feature>
<organism evidence="3">
    <name type="scientific">Perkinsus marinus (strain ATCC 50983 / TXsc)</name>
    <dbReference type="NCBI Taxonomy" id="423536"/>
    <lineage>
        <taxon>Eukaryota</taxon>
        <taxon>Sar</taxon>
        <taxon>Alveolata</taxon>
        <taxon>Perkinsozoa</taxon>
        <taxon>Perkinsea</taxon>
        <taxon>Perkinsida</taxon>
        <taxon>Perkinsidae</taxon>
        <taxon>Perkinsus</taxon>
    </lineage>
</organism>
<dbReference type="RefSeq" id="XP_002765319.1">
    <property type="nucleotide sequence ID" value="XM_002765273.1"/>
</dbReference>
<feature type="compositionally biased region" description="Acidic residues" evidence="1">
    <location>
        <begin position="296"/>
        <end position="311"/>
    </location>
</feature>
<feature type="region of interest" description="Disordered" evidence="1">
    <location>
        <begin position="23"/>
        <end position="74"/>
    </location>
</feature>
<evidence type="ECO:0000313" key="3">
    <source>
        <dbReference type="Proteomes" id="UP000007800"/>
    </source>
</evidence>
<evidence type="ECO:0000313" key="2">
    <source>
        <dbReference type="EMBL" id="EEQ98036.1"/>
    </source>
</evidence>
<feature type="compositionally biased region" description="Acidic residues" evidence="1">
    <location>
        <begin position="319"/>
        <end position="332"/>
    </location>
</feature>
<protein>
    <submittedName>
        <fullName evidence="2">Uncharacterized protein</fullName>
    </submittedName>
</protein>
<sequence length="667" mass="70524">MSTGRDTHEDAPTVRPPAVTCIRTSSLLNTGRSRKVAERHTEKSPTHRAEASREEVPTVGSAREATAVVKAEPTRREEASTALVKEECLGLRGAVVVPRRYAGRTRTGAVATECKTERVNDPVRIKTEPEVASPPSCDSIATVMGSLVVSSSTCSERGSTVCTGNDVGDSLEEGSREDGGVEEEGRQGDRRAEEGRQGDRRVEEEGRQGDRRAEEGREGDGGVEEGREGDRRGVEEGREGDGGVEEEGRQGDGGVEEEGRKGDGKSEDGKEGEEDRGEDNMEVEEEGRDDGGADEDRGEDNMEVEEEEEGRDDGRADENGDEDDMEVEEEGSGVDKVILEKGGGPRVGESGVDGRVDVGAPPNTKPASGIIITNTTEATSALLPAEGHGLEGERASPTGRPSGGGVEAEANADDHLLLIDIVANALEGGEVLHIISIITVTTSIRGTAGLIILEQHHRADAGTRDVRGEAVELGGSTQAGGQEKTVVGDKRDRVRISTSTAAVAKTCGKGSDSWSRTVVLNPRYSRTAVGSGTSTMSVGTTQVFDGRQGGWSGPWSNSYAPASACYSRSGGPSSVYSSFGRYAFTERIPPPPPPPPLPPPPAPPQSTTRWPPPPRGNSGESFNHEFQKGVLVATEALIYAFHFSQASPHLLNTIAPVGDIRQGISRR</sequence>
<feature type="compositionally biased region" description="Polar residues" evidence="1">
    <location>
        <begin position="151"/>
        <end position="163"/>
    </location>
</feature>
<accession>C5LZ27</accession>
<feature type="region of interest" description="Disordered" evidence="1">
    <location>
        <begin position="151"/>
        <end position="369"/>
    </location>
</feature>
<feature type="region of interest" description="Disordered" evidence="1">
    <location>
        <begin position="586"/>
        <end position="622"/>
    </location>
</feature>
<dbReference type="InParanoid" id="C5LZ27"/>
<gene>
    <name evidence="2" type="ORF">Pmar_PMAR016113</name>
</gene>
<reference evidence="2 3" key="1">
    <citation type="submission" date="2008-07" db="EMBL/GenBank/DDBJ databases">
        <authorList>
            <person name="El-Sayed N."/>
            <person name="Caler E."/>
            <person name="Inman J."/>
            <person name="Amedeo P."/>
            <person name="Hass B."/>
            <person name="Wortman J."/>
        </authorList>
    </citation>
    <scope>NUCLEOTIDE SEQUENCE [LARGE SCALE GENOMIC DNA]</scope>
    <source>
        <strain evidence="3">ATCC 50983 / TXsc</strain>
    </source>
</reference>
<feature type="compositionally biased region" description="Pro residues" evidence="1">
    <location>
        <begin position="588"/>
        <end position="615"/>
    </location>
</feature>
<keyword evidence="3" id="KW-1185">Reference proteome</keyword>